<name>A0A0K6IHE9_9GAMM</name>
<dbReference type="Pfam" id="PF14352">
    <property type="entry name" value="DUF4402"/>
    <property type="match status" value="1"/>
</dbReference>
<keyword evidence="3" id="KW-1185">Reference proteome</keyword>
<sequence>MKSLKKTIVTAGFATLLSSNALALESLNSDATVIVNNAFTLAETAEMTFGSIRATADTTNTATASLTLPADGSAGAVTAGTPADANIVVISAGTPASFAVTNAAPFTTLTLTLPSSAITLATAGGTAEFTVDTFNAIIRGGQNDGDAYTSGTPNLRTDASGAVSFDVGATLHTDATTPATDYLDGTYTGSYQVQVDY</sequence>
<feature type="signal peptide" evidence="1">
    <location>
        <begin position="1"/>
        <end position="23"/>
    </location>
</feature>
<evidence type="ECO:0000313" key="2">
    <source>
        <dbReference type="EMBL" id="CUB02498.1"/>
    </source>
</evidence>
<evidence type="ECO:0000313" key="3">
    <source>
        <dbReference type="Proteomes" id="UP000182769"/>
    </source>
</evidence>
<protein>
    <recommendedName>
        <fullName evidence="4">DUF4402 domain-containing protein</fullName>
    </recommendedName>
</protein>
<evidence type="ECO:0008006" key="4">
    <source>
        <dbReference type="Google" id="ProtNLM"/>
    </source>
</evidence>
<dbReference type="RefSeq" id="WP_055461458.1">
    <property type="nucleotide sequence ID" value="NZ_CYHG01000001.1"/>
</dbReference>
<keyword evidence="1" id="KW-0732">Signal</keyword>
<gene>
    <name evidence="2" type="ORF">Ga0061065_101331</name>
</gene>
<reference evidence="3" key="1">
    <citation type="submission" date="2015-08" db="EMBL/GenBank/DDBJ databases">
        <authorList>
            <person name="Varghese N."/>
        </authorList>
    </citation>
    <scope>NUCLEOTIDE SEQUENCE [LARGE SCALE GENOMIC DNA]</scope>
    <source>
        <strain evidence="3">JCM 18476</strain>
    </source>
</reference>
<dbReference type="Proteomes" id="UP000182769">
    <property type="component" value="Unassembled WGS sequence"/>
</dbReference>
<evidence type="ECO:0000256" key="1">
    <source>
        <dbReference type="SAM" id="SignalP"/>
    </source>
</evidence>
<dbReference type="EMBL" id="CYHG01000001">
    <property type="protein sequence ID" value="CUB02498.1"/>
    <property type="molecule type" value="Genomic_DNA"/>
</dbReference>
<feature type="chain" id="PRO_5005505075" description="DUF4402 domain-containing protein" evidence="1">
    <location>
        <begin position="24"/>
        <end position="197"/>
    </location>
</feature>
<accession>A0A0K6IHE9</accession>
<organism evidence="2 3">
    <name type="scientific">Marinomonas fungiae</name>
    <dbReference type="NCBI Taxonomy" id="1137284"/>
    <lineage>
        <taxon>Bacteria</taxon>
        <taxon>Pseudomonadati</taxon>
        <taxon>Pseudomonadota</taxon>
        <taxon>Gammaproteobacteria</taxon>
        <taxon>Oceanospirillales</taxon>
        <taxon>Oceanospirillaceae</taxon>
        <taxon>Marinomonas</taxon>
    </lineage>
</organism>
<dbReference type="InterPro" id="IPR025514">
    <property type="entry name" value="DUF4402"/>
</dbReference>
<proteinExistence type="predicted"/>
<dbReference type="OrthoDB" id="6107345at2"/>
<dbReference type="AlphaFoldDB" id="A0A0K6IHE9"/>
<dbReference type="STRING" id="1137284.GCA_001418205_00332"/>